<evidence type="ECO:0000256" key="4">
    <source>
        <dbReference type="ARBA" id="ARBA00023180"/>
    </source>
</evidence>
<name>A0A7J7ELV0_DICBM</name>
<dbReference type="SMART" id="SM00032">
    <property type="entry name" value="CCP"/>
    <property type="match status" value="3"/>
</dbReference>
<keyword evidence="4" id="KW-0325">Glycoprotein</keyword>
<dbReference type="PANTHER" id="PTHR19325">
    <property type="entry name" value="COMPLEMENT COMPONENT-RELATED SUSHI DOMAIN-CONTAINING"/>
    <property type="match status" value="1"/>
</dbReference>
<dbReference type="AlphaFoldDB" id="A0A7J7ELV0"/>
<feature type="disulfide bond" evidence="5">
    <location>
        <begin position="263"/>
        <end position="290"/>
    </location>
</feature>
<protein>
    <recommendedName>
        <fullName evidence="6">Sushi domain-containing protein</fullName>
    </recommendedName>
</protein>
<dbReference type="InterPro" id="IPR000436">
    <property type="entry name" value="Sushi_SCR_CCP_dom"/>
</dbReference>
<proteinExistence type="predicted"/>
<evidence type="ECO:0000313" key="7">
    <source>
        <dbReference type="EMBL" id="KAF5916765.1"/>
    </source>
</evidence>
<feature type="disulfide bond" evidence="5">
    <location>
        <begin position="96"/>
        <end position="139"/>
    </location>
</feature>
<dbReference type="InterPro" id="IPR035976">
    <property type="entry name" value="Sushi/SCR/CCP_sf"/>
</dbReference>
<dbReference type="EMBL" id="JACDTQ010002688">
    <property type="protein sequence ID" value="KAF5916765.1"/>
    <property type="molecule type" value="Genomic_DNA"/>
</dbReference>
<dbReference type="InterPro" id="IPR050350">
    <property type="entry name" value="Compl-Cell_Adhes-Reg"/>
</dbReference>
<gene>
    <name evidence="7" type="ORF">HPG69_005560</name>
</gene>
<dbReference type="Pfam" id="PF00084">
    <property type="entry name" value="Sushi"/>
    <property type="match status" value="2"/>
</dbReference>
<feature type="domain" description="Sushi" evidence="6">
    <location>
        <begin position="94"/>
        <end position="154"/>
    </location>
</feature>
<keyword evidence="2" id="KW-0677">Repeat</keyword>
<organism evidence="7 8">
    <name type="scientific">Diceros bicornis minor</name>
    <name type="common">South-central black rhinoceros</name>
    <dbReference type="NCBI Taxonomy" id="77932"/>
    <lineage>
        <taxon>Eukaryota</taxon>
        <taxon>Metazoa</taxon>
        <taxon>Chordata</taxon>
        <taxon>Craniata</taxon>
        <taxon>Vertebrata</taxon>
        <taxon>Euteleostomi</taxon>
        <taxon>Mammalia</taxon>
        <taxon>Eutheria</taxon>
        <taxon>Laurasiatheria</taxon>
        <taxon>Perissodactyla</taxon>
        <taxon>Rhinocerotidae</taxon>
        <taxon>Diceros</taxon>
    </lineage>
</organism>
<comment type="caution">
    <text evidence="7">The sequence shown here is derived from an EMBL/GenBank/DDBJ whole genome shotgun (WGS) entry which is preliminary data.</text>
</comment>
<dbReference type="Gene3D" id="2.10.70.10">
    <property type="entry name" value="Complement Module, domain 1"/>
    <property type="match status" value="3"/>
</dbReference>
<dbReference type="PANTHER" id="PTHR19325:SF571">
    <property type="entry name" value="SUSHI DOMAIN-CONTAINING PROTEIN"/>
    <property type="match status" value="1"/>
</dbReference>
<sequence>VYLVSHPEPYPMETTTAATEVLSNMQQWSLIGVSLGQVEKSCLTSWEKSRYPVPPKTIKLVSGAALLLSVFLLINTQLQKLKMELEYFGPVLSTVCQLPPETPHGKHTPSNKDEFSPGQEVLYGCEPGYDLRGAASLCCTPQGDLSPAAPRCAVKSCTDLLDQLPNGYVLFPHFNFQLGAKVSFVCMRGSSASHCVFVGMKNLWSSSVPVYVFCPNPLAILNRNYTGTSLGDIAYGKEITYIYGSECLGDNLHISIVTVIFACENGYVMNVRHRITCRVNNRWVLDEPHCVPVACPHPPKIHNGHHIGGHASAYLPGMTVTYTRDPGYPVGGKGLHFLYTPGKLEPI</sequence>
<feature type="domain" description="Sushi" evidence="6">
    <location>
        <begin position="212"/>
        <end position="292"/>
    </location>
</feature>
<dbReference type="SUPFAM" id="SSF57535">
    <property type="entry name" value="Complement control module/SCR domain"/>
    <property type="match status" value="2"/>
</dbReference>
<comment type="caution">
    <text evidence="5">Lacks conserved residue(s) required for the propagation of feature annotation.</text>
</comment>
<evidence type="ECO:0000313" key="8">
    <source>
        <dbReference type="Proteomes" id="UP000551758"/>
    </source>
</evidence>
<evidence type="ECO:0000256" key="5">
    <source>
        <dbReference type="PROSITE-ProRule" id="PRU00302"/>
    </source>
</evidence>
<keyword evidence="8" id="KW-1185">Reference proteome</keyword>
<dbReference type="CDD" id="cd00033">
    <property type="entry name" value="CCP"/>
    <property type="match status" value="3"/>
</dbReference>
<keyword evidence="1 5" id="KW-0768">Sushi</keyword>
<evidence type="ECO:0000256" key="1">
    <source>
        <dbReference type="ARBA" id="ARBA00022659"/>
    </source>
</evidence>
<reference evidence="7 8" key="1">
    <citation type="journal article" date="2020" name="Mol. Biol. Evol.">
        <title>Interspecific Gene Flow and the Evolution of Specialization in Black and White Rhinoceros.</title>
        <authorList>
            <person name="Moodley Y."/>
            <person name="Westbury M.V."/>
            <person name="Russo I.M."/>
            <person name="Gopalakrishnan S."/>
            <person name="Rakotoarivelo A."/>
            <person name="Olsen R.A."/>
            <person name="Prost S."/>
            <person name="Tunstall T."/>
            <person name="Ryder O.A."/>
            <person name="Dalen L."/>
            <person name="Bruford M.W."/>
        </authorList>
    </citation>
    <scope>NUCLEOTIDE SEQUENCE [LARGE SCALE GENOMIC DNA]</scope>
    <source>
        <strain evidence="7">SBR-YM</strain>
        <tissue evidence="7">Skin</tissue>
    </source>
</reference>
<evidence type="ECO:0000259" key="6">
    <source>
        <dbReference type="PROSITE" id="PS50923"/>
    </source>
</evidence>
<feature type="non-terminal residue" evidence="7">
    <location>
        <position position="1"/>
    </location>
</feature>
<accession>A0A7J7ELV0</accession>
<feature type="disulfide bond" evidence="5">
    <location>
        <begin position="125"/>
        <end position="152"/>
    </location>
</feature>
<evidence type="ECO:0000256" key="2">
    <source>
        <dbReference type="ARBA" id="ARBA00022737"/>
    </source>
</evidence>
<evidence type="ECO:0000256" key="3">
    <source>
        <dbReference type="ARBA" id="ARBA00023157"/>
    </source>
</evidence>
<dbReference type="Proteomes" id="UP000551758">
    <property type="component" value="Unassembled WGS sequence"/>
</dbReference>
<keyword evidence="3 5" id="KW-1015">Disulfide bond</keyword>
<dbReference type="PROSITE" id="PS50923">
    <property type="entry name" value="SUSHI"/>
    <property type="match status" value="2"/>
</dbReference>